<evidence type="ECO:0000313" key="2">
    <source>
        <dbReference type="EMBL" id="KAI8033868.1"/>
    </source>
</evidence>
<name>A0A9P9YBN4_9MUSC</name>
<keyword evidence="3" id="KW-1185">Reference proteome</keyword>
<reference evidence="2" key="1">
    <citation type="journal article" date="2023" name="Genome Biol. Evol.">
        <title>Long-read-based Genome Assembly of Drosophila gunungcola Reveals Fewer Chemosensory Genes in Flower-breeding Species.</title>
        <authorList>
            <person name="Negi A."/>
            <person name="Liao B.Y."/>
            <person name="Yeh S.D."/>
        </authorList>
    </citation>
    <scope>NUCLEOTIDE SEQUENCE</scope>
    <source>
        <strain evidence="2">Sukarami</strain>
    </source>
</reference>
<dbReference type="AlphaFoldDB" id="A0A9P9YBN4"/>
<accession>A0A9P9YBN4</accession>
<protein>
    <submittedName>
        <fullName evidence="2">Uncharacterized protein</fullName>
    </submittedName>
</protein>
<evidence type="ECO:0000313" key="3">
    <source>
        <dbReference type="Proteomes" id="UP001059596"/>
    </source>
</evidence>
<organism evidence="2 3">
    <name type="scientific">Drosophila gunungcola</name>
    <name type="common">fruit fly</name>
    <dbReference type="NCBI Taxonomy" id="103775"/>
    <lineage>
        <taxon>Eukaryota</taxon>
        <taxon>Metazoa</taxon>
        <taxon>Ecdysozoa</taxon>
        <taxon>Arthropoda</taxon>
        <taxon>Hexapoda</taxon>
        <taxon>Insecta</taxon>
        <taxon>Pterygota</taxon>
        <taxon>Neoptera</taxon>
        <taxon>Endopterygota</taxon>
        <taxon>Diptera</taxon>
        <taxon>Brachycera</taxon>
        <taxon>Muscomorpha</taxon>
        <taxon>Ephydroidea</taxon>
        <taxon>Drosophilidae</taxon>
        <taxon>Drosophila</taxon>
        <taxon>Sophophora</taxon>
    </lineage>
</organism>
<dbReference type="OrthoDB" id="7861208at2759"/>
<comment type="caution">
    <text evidence="2">The sequence shown here is derived from an EMBL/GenBank/DDBJ whole genome shotgun (WGS) entry which is preliminary data.</text>
</comment>
<feature type="region of interest" description="Disordered" evidence="1">
    <location>
        <begin position="31"/>
        <end position="57"/>
    </location>
</feature>
<gene>
    <name evidence="2" type="ORF">M5D96_013392</name>
</gene>
<evidence type="ECO:0000256" key="1">
    <source>
        <dbReference type="SAM" id="MobiDB-lite"/>
    </source>
</evidence>
<proteinExistence type="predicted"/>
<sequence>MDGSKVGFVARLDRLLRRWLPGYNFIRNRRRSPSETTIAGGSCSGSGGHNIQVTRGKRVGRKGKQEVYLDTGIAKSEFCTQLEILLRNKLIKKQQEEMAALEQQE</sequence>
<dbReference type="EMBL" id="JAMKOV010000096">
    <property type="protein sequence ID" value="KAI8033868.1"/>
    <property type="molecule type" value="Genomic_DNA"/>
</dbReference>
<dbReference type="Proteomes" id="UP001059596">
    <property type="component" value="Unassembled WGS sequence"/>
</dbReference>